<dbReference type="EMBL" id="NVOI01000023">
    <property type="protein sequence ID" value="PGG93816.1"/>
    <property type="molecule type" value="Genomic_DNA"/>
</dbReference>
<dbReference type="Proteomes" id="UP000220934">
    <property type="component" value="Unassembled WGS sequence"/>
</dbReference>
<protein>
    <submittedName>
        <fullName evidence="4">Wall associated protein</fullName>
    </submittedName>
</protein>
<dbReference type="AlphaFoldDB" id="A0A1V6LAG8"/>
<dbReference type="Proteomes" id="UP000225320">
    <property type="component" value="Unassembled WGS sequence"/>
</dbReference>
<keyword evidence="11" id="KW-1185">Reference proteome</keyword>
<evidence type="ECO:0000256" key="1">
    <source>
        <dbReference type="SAM" id="MobiDB-lite"/>
    </source>
</evidence>
<dbReference type="Proteomes" id="UP000224044">
    <property type="component" value="Unassembled WGS sequence"/>
</dbReference>
<dbReference type="Proteomes" id="UP000220078">
    <property type="component" value="Unassembled WGS sequence"/>
</dbReference>
<evidence type="ECO:0000313" key="9">
    <source>
        <dbReference type="Proteomes" id="UP000224044"/>
    </source>
</evidence>
<evidence type="ECO:0000313" key="6">
    <source>
        <dbReference type="EMBL" id="QHA16621.1"/>
    </source>
</evidence>
<reference evidence="9 10" key="1">
    <citation type="submission" date="2017-09" db="EMBL/GenBank/DDBJ databases">
        <title>Large-scale bioinformatics analysis of Bacillus genomes uncovers conserved roles of natural products in bacterial physiology.</title>
        <authorList>
            <consortium name="Agbiome Team Llc"/>
            <person name="Bleich R.M."/>
            <person name="Grubbs K.J."/>
            <person name="Santa Maria K.C."/>
            <person name="Allen S.E."/>
            <person name="Farag S."/>
            <person name="Shank E.A."/>
            <person name="Bowers A."/>
        </authorList>
    </citation>
    <scope>NUCLEOTIDE SEQUENCE [LARGE SCALE GENOMIC DNA]</scope>
    <source>
        <strain evidence="5 9">AFS042148</strain>
        <strain evidence="4 10">AFS094862</strain>
    </source>
</reference>
<dbReference type="EMBL" id="CP047044">
    <property type="protein sequence ID" value="QHA16621.1"/>
    <property type="molecule type" value="Genomic_DNA"/>
</dbReference>
<evidence type="ECO:0000313" key="3">
    <source>
        <dbReference type="EMBL" id="PEN90453.1"/>
    </source>
</evidence>
<evidence type="ECO:0000313" key="7">
    <source>
        <dbReference type="Proteomes" id="UP000220078"/>
    </source>
</evidence>
<evidence type="ECO:0000313" key="10">
    <source>
        <dbReference type="Proteomes" id="UP000225320"/>
    </source>
</evidence>
<dbReference type="EMBL" id="NUAP01000017">
    <property type="protein sequence ID" value="PEN90453.1"/>
    <property type="molecule type" value="Genomic_DNA"/>
</dbReference>
<feature type="region of interest" description="Disordered" evidence="1">
    <location>
        <begin position="1"/>
        <end position="21"/>
    </location>
</feature>
<evidence type="ECO:0000313" key="11">
    <source>
        <dbReference type="Proteomes" id="UP000440820"/>
    </source>
</evidence>
<accession>A0A1D3PEX0</accession>
<organism evidence="4 10">
    <name type="scientific">Bacillus toyonensis</name>
    <dbReference type="NCBI Taxonomy" id="155322"/>
    <lineage>
        <taxon>Bacteria</taxon>
        <taxon>Bacillati</taxon>
        <taxon>Bacillota</taxon>
        <taxon>Bacilli</taxon>
        <taxon>Bacillales</taxon>
        <taxon>Bacillaceae</taxon>
        <taxon>Bacillus</taxon>
        <taxon>Bacillus cereus group</taxon>
    </lineage>
</organism>
<accession>A0A1V6LAG8</accession>
<evidence type="ECO:0000313" key="4">
    <source>
        <dbReference type="EMBL" id="PGG93816.1"/>
    </source>
</evidence>
<sequence>MGHDLGEEDASVTQNGYTYGDNNPVMLTNPDGQAPWLIPVAISGYSAYKGYKGKSRVN</sequence>
<evidence type="ECO:0000313" key="2">
    <source>
        <dbReference type="EMBL" id="PEN56119.1"/>
    </source>
</evidence>
<dbReference type="EMBL" id="NUSY01000033">
    <property type="protein sequence ID" value="PHE09269.1"/>
    <property type="molecule type" value="Genomic_DNA"/>
</dbReference>
<dbReference type="RefSeq" id="WP_000509719.1">
    <property type="nucleotide sequence ID" value="NZ_CP036014.1"/>
</dbReference>
<name>A0A1V6LAG8_9BACI</name>
<reference evidence="6 11" key="3">
    <citation type="submission" date="2019-12" db="EMBL/GenBank/DDBJ databases">
        <title>Bacillus toyonensis BV-17 genome.</title>
        <authorList>
            <person name="Chen J."/>
        </authorList>
    </citation>
    <scope>NUCLEOTIDE SEQUENCE [LARGE SCALE GENOMIC DNA]</scope>
    <source>
        <strain evidence="6 11">BV-17</strain>
    </source>
</reference>
<dbReference type="EMBL" id="NUAJ01000007">
    <property type="protein sequence ID" value="PEN56119.1"/>
    <property type="molecule type" value="Genomic_DNA"/>
</dbReference>
<proteinExistence type="predicted"/>
<feature type="compositionally biased region" description="Polar residues" evidence="1">
    <location>
        <begin position="11"/>
        <end position="21"/>
    </location>
</feature>
<reference evidence="7 8" key="2">
    <citation type="submission" date="2017-09" db="EMBL/GenBank/DDBJ databases">
        <title>Large-scale bioinformatics analysis of Bacillus genomes uncovers conserved roles of natural products in bacterial physiology.</title>
        <authorList>
            <consortium name="Agbiome Team Llc"/>
            <person name="Bleich R.M."/>
            <person name="Kirk G.J."/>
            <person name="Santa Maria K.C."/>
            <person name="Allen S.E."/>
            <person name="Farag S."/>
            <person name="Shank E.A."/>
            <person name="Bowers A."/>
        </authorList>
    </citation>
    <scope>NUCLEOTIDE SEQUENCE [LARGE SCALE GENOMIC DNA]</scope>
    <source>
        <strain evidence="3 7">AFS027629</strain>
        <strain evidence="2 8">AFS027958</strain>
    </source>
</reference>
<gene>
    <name evidence="3" type="ORF">CN551_06735</name>
    <name evidence="2" type="ORF">CN596_09380</name>
    <name evidence="5" type="ORF">COF62_21785</name>
    <name evidence="4" type="ORF">CON73_04885</name>
    <name evidence="6" type="ORF">GPA05_06250</name>
</gene>
<feature type="compositionally biased region" description="Acidic residues" evidence="1">
    <location>
        <begin position="1"/>
        <end position="10"/>
    </location>
</feature>
<dbReference type="Proteomes" id="UP000440820">
    <property type="component" value="Chromosome"/>
</dbReference>
<evidence type="ECO:0000313" key="8">
    <source>
        <dbReference type="Proteomes" id="UP000220934"/>
    </source>
</evidence>
<evidence type="ECO:0000313" key="5">
    <source>
        <dbReference type="EMBL" id="PHE09269.1"/>
    </source>
</evidence>